<reference evidence="2 3" key="1">
    <citation type="submission" date="2018-10" db="EMBL/GenBank/DDBJ databases">
        <title>Genome assembly for a Yunnan-Guizhou Plateau 3E fish, Anabarilius grahami (Regan), and its evolutionary and genetic applications.</title>
        <authorList>
            <person name="Jiang W."/>
        </authorList>
    </citation>
    <scope>NUCLEOTIDE SEQUENCE [LARGE SCALE GENOMIC DNA]</scope>
    <source>
        <strain evidence="2">AG-KIZ</strain>
        <tissue evidence="2">Muscle</tissue>
    </source>
</reference>
<feature type="region of interest" description="Disordered" evidence="1">
    <location>
        <begin position="163"/>
        <end position="195"/>
    </location>
</feature>
<sequence length="321" mass="34313">MNCEDQAGDLCNAIDLCNVPDNTISHEILPRDGLLLMDGDQGEGDAAVLARLKDIHLKDDGSTELKAPHSQNNGSIAVSADPVNGSAGDLNKFEEPPVTNCSVGDGGNEAGDYDDDSEMDIGVDLSLDENGILEFEPAQTQTEESASLRDNSLISETVIELHSQTASEERSVDVPSETVSTAGTPGEGVGIKQGSKRVTFPSDEDIVSGAVEPKDPWRHEKQRSATVHLHRIGTLAIHSAEQSIISNRFQSDTQKSDLDSVNVALQLLGWESPLRSALVKVLCALLVSVEAQQLKQQSRRDTINAMFCLTAVVCLLSSVAL</sequence>
<dbReference type="OrthoDB" id="10034042at2759"/>
<keyword evidence="3" id="KW-1185">Reference proteome</keyword>
<evidence type="ECO:0000256" key="1">
    <source>
        <dbReference type="SAM" id="MobiDB-lite"/>
    </source>
</evidence>
<proteinExistence type="predicted"/>
<gene>
    <name evidence="2" type="ORF">DPX16_8473</name>
</gene>
<name>A0A3N0Z341_ANAGA</name>
<dbReference type="EMBL" id="RJVU01014363">
    <property type="protein sequence ID" value="ROL52910.1"/>
    <property type="molecule type" value="Genomic_DNA"/>
</dbReference>
<protein>
    <submittedName>
        <fullName evidence="2">Protein phosphatase 1 regulatory subunit 37</fullName>
    </submittedName>
</protein>
<dbReference type="Proteomes" id="UP000281406">
    <property type="component" value="Unassembled WGS sequence"/>
</dbReference>
<evidence type="ECO:0000313" key="2">
    <source>
        <dbReference type="EMBL" id="ROL52910.1"/>
    </source>
</evidence>
<organism evidence="2 3">
    <name type="scientific">Anabarilius grahami</name>
    <name type="common">Kanglang fish</name>
    <name type="synonym">Barilius grahami</name>
    <dbReference type="NCBI Taxonomy" id="495550"/>
    <lineage>
        <taxon>Eukaryota</taxon>
        <taxon>Metazoa</taxon>
        <taxon>Chordata</taxon>
        <taxon>Craniata</taxon>
        <taxon>Vertebrata</taxon>
        <taxon>Euteleostomi</taxon>
        <taxon>Actinopterygii</taxon>
        <taxon>Neopterygii</taxon>
        <taxon>Teleostei</taxon>
        <taxon>Ostariophysi</taxon>
        <taxon>Cypriniformes</taxon>
        <taxon>Xenocyprididae</taxon>
        <taxon>Xenocypridinae</taxon>
        <taxon>Xenocypridinae incertae sedis</taxon>
        <taxon>Anabarilius</taxon>
    </lineage>
</organism>
<dbReference type="AlphaFoldDB" id="A0A3N0Z341"/>
<accession>A0A3N0Z341</accession>
<evidence type="ECO:0000313" key="3">
    <source>
        <dbReference type="Proteomes" id="UP000281406"/>
    </source>
</evidence>
<comment type="caution">
    <text evidence="2">The sequence shown here is derived from an EMBL/GenBank/DDBJ whole genome shotgun (WGS) entry which is preliminary data.</text>
</comment>